<evidence type="ECO:0000313" key="4">
    <source>
        <dbReference type="Proteomes" id="UP000561369"/>
    </source>
</evidence>
<gene>
    <name evidence="3" type="ORF">HX810_05805</name>
</gene>
<dbReference type="Pfam" id="PF01613">
    <property type="entry name" value="Flavin_Reduct"/>
    <property type="match status" value="1"/>
</dbReference>
<sequence>MSENTVQADFKLAMRRLAATIAVVTSGTEDDWTGMAATAITSVTADPPTLLVAVNRNASLSPVMKREGRFCVNLLSERHADIVGVFSGQKKGLERFETGDWTPSDEGMPILSDANAALVCTISNTFEVGTHTLFIGEVTAVYCHSKIDPLIWVDGGLARTGALSVSPHSG</sequence>
<dbReference type="RefSeq" id="WP_017526921.1">
    <property type="nucleotide sequence ID" value="NZ_JACAQV010000006.1"/>
</dbReference>
<dbReference type="AlphaFoldDB" id="A0A7Y8KLT9"/>
<accession>A0A7Y8KLT9</accession>
<comment type="caution">
    <text evidence="3">The sequence shown here is derived from an EMBL/GenBank/DDBJ whole genome shotgun (WGS) entry which is preliminary data.</text>
</comment>
<reference evidence="3 4" key="1">
    <citation type="submission" date="2020-04" db="EMBL/GenBank/DDBJ databases">
        <title>Molecular characterization of pseudomonads from Agaricus bisporus reveal novel blotch 2 pathogens in Western Europe.</title>
        <authorList>
            <person name="Taparia T."/>
            <person name="Krijger M."/>
            <person name="Haynes E."/>
            <person name="Elpinstone J.G."/>
            <person name="Noble R."/>
            <person name="Van Der Wolf J."/>
        </authorList>
    </citation>
    <scope>NUCLEOTIDE SEQUENCE [LARGE SCALE GENOMIC DNA]</scope>
    <source>
        <strain evidence="3 4">IPO3765</strain>
    </source>
</reference>
<dbReference type="InterPro" id="IPR012349">
    <property type="entry name" value="Split_barrel_FMN-bd"/>
</dbReference>
<dbReference type="Proteomes" id="UP000561369">
    <property type="component" value="Unassembled WGS sequence"/>
</dbReference>
<dbReference type="SMART" id="SM00903">
    <property type="entry name" value="Flavin_Reduct"/>
    <property type="match status" value="1"/>
</dbReference>
<evidence type="ECO:0000313" key="3">
    <source>
        <dbReference type="EMBL" id="NWF07179.1"/>
    </source>
</evidence>
<feature type="domain" description="Flavin reductase like" evidence="2">
    <location>
        <begin position="14"/>
        <end position="159"/>
    </location>
</feature>
<dbReference type="EMBL" id="JACAQV010000006">
    <property type="protein sequence ID" value="NWF07179.1"/>
    <property type="molecule type" value="Genomic_DNA"/>
</dbReference>
<keyword evidence="1" id="KW-0560">Oxidoreductase</keyword>
<evidence type="ECO:0000259" key="2">
    <source>
        <dbReference type="SMART" id="SM00903"/>
    </source>
</evidence>
<dbReference type="PANTHER" id="PTHR30466">
    <property type="entry name" value="FLAVIN REDUCTASE"/>
    <property type="match status" value="1"/>
</dbReference>
<name>A0A7Y8KLT9_9PSED</name>
<evidence type="ECO:0000256" key="1">
    <source>
        <dbReference type="ARBA" id="ARBA00023002"/>
    </source>
</evidence>
<dbReference type="SUPFAM" id="SSF50475">
    <property type="entry name" value="FMN-binding split barrel"/>
    <property type="match status" value="1"/>
</dbReference>
<dbReference type="PANTHER" id="PTHR30466:SF1">
    <property type="entry name" value="FMN REDUCTASE (NADH) RUTF"/>
    <property type="match status" value="1"/>
</dbReference>
<dbReference type="InterPro" id="IPR050268">
    <property type="entry name" value="NADH-dep_flavin_reductase"/>
</dbReference>
<dbReference type="InterPro" id="IPR002563">
    <property type="entry name" value="Flavin_Rdtase-like_dom"/>
</dbReference>
<dbReference type="GO" id="GO:0042602">
    <property type="term" value="F:riboflavin reductase (NADPH) activity"/>
    <property type="evidence" value="ECO:0007669"/>
    <property type="project" value="TreeGrafter"/>
</dbReference>
<organism evidence="3 4">
    <name type="scientific">Pseudomonas salomonii</name>
    <dbReference type="NCBI Taxonomy" id="191391"/>
    <lineage>
        <taxon>Bacteria</taxon>
        <taxon>Pseudomonadati</taxon>
        <taxon>Pseudomonadota</taxon>
        <taxon>Gammaproteobacteria</taxon>
        <taxon>Pseudomonadales</taxon>
        <taxon>Pseudomonadaceae</taxon>
        <taxon>Pseudomonas</taxon>
    </lineage>
</organism>
<protein>
    <submittedName>
        <fullName evidence="3">Flavin reductase</fullName>
    </submittedName>
</protein>
<dbReference type="GO" id="GO:0010181">
    <property type="term" value="F:FMN binding"/>
    <property type="evidence" value="ECO:0007669"/>
    <property type="project" value="InterPro"/>
</dbReference>
<dbReference type="Gene3D" id="2.30.110.10">
    <property type="entry name" value="Electron Transport, Fmn-binding Protein, Chain A"/>
    <property type="match status" value="1"/>
</dbReference>
<proteinExistence type="predicted"/>